<feature type="transmembrane region" description="Helical" evidence="14">
    <location>
        <begin position="1252"/>
        <end position="1269"/>
    </location>
</feature>
<dbReference type="GO" id="GO:0005789">
    <property type="term" value="C:endoplasmic reticulum membrane"/>
    <property type="evidence" value="ECO:0007669"/>
    <property type="project" value="TreeGrafter"/>
</dbReference>
<evidence type="ECO:0000313" key="16">
    <source>
        <dbReference type="EMBL" id="ORX59731.1"/>
    </source>
</evidence>
<feature type="transmembrane region" description="Helical" evidence="14">
    <location>
        <begin position="1120"/>
        <end position="1143"/>
    </location>
</feature>
<evidence type="ECO:0000256" key="2">
    <source>
        <dbReference type="ARBA" id="ARBA00004141"/>
    </source>
</evidence>
<feature type="transmembrane region" description="Helical" evidence="14">
    <location>
        <begin position="1217"/>
        <end position="1240"/>
    </location>
</feature>
<comment type="subcellular location">
    <subcellularLocation>
        <location evidence="2">Membrane</location>
        <topology evidence="2">Multi-pass membrane protein</topology>
    </subcellularLocation>
</comment>
<dbReference type="InterPro" id="IPR011016">
    <property type="entry name" value="Znf_RING-CH"/>
</dbReference>
<feature type="transmembrane region" description="Helical" evidence="14">
    <location>
        <begin position="195"/>
        <end position="214"/>
    </location>
</feature>
<comment type="caution">
    <text evidence="16">The sequence shown here is derived from an EMBL/GenBank/DDBJ whole genome shotgun (WGS) entry which is preliminary data.</text>
</comment>
<dbReference type="SMART" id="SM00744">
    <property type="entry name" value="RINGv"/>
    <property type="match status" value="1"/>
</dbReference>
<dbReference type="InterPro" id="IPR056521">
    <property type="entry name" value="MARCHF6-like_C"/>
</dbReference>
<feature type="domain" description="RING-CH-type" evidence="15">
    <location>
        <begin position="1"/>
        <end position="61"/>
    </location>
</feature>
<keyword evidence="10" id="KW-0862">Zinc</keyword>
<keyword evidence="12 14" id="KW-0472">Membrane</keyword>
<feature type="transmembrane region" description="Helical" evidence="14">
    <location>
        <begin position="1028"/>
        <end position="1051"/>
    </location>
</feature>
<dbReference type="GO" id="GO:0061630">
    <property type="term" value="F:ubiquitin protein ligase activity"/>
    <property type="evidence" value="ECO:0007669"/>
    <property type="project" value="UniProtKB-EC"/>
</dbReference>
<dbReference type="CDD" id="cd16702">
    <property type="entry name" value="RING_CH-C4HC3_MARCH6"/>
    <property type="match status" value="1"/>
</dbReference>
<keyword evidence="6 14" id="KW-0812">Transmembrane</keyword>
<accession>A0A1X2GSY7</accession>
<evidence type="ECO:0000256" key="3">
    <source>
        <dbReference type="ARBA" id="ARBA00004906"/>
    </source>
</evidence>
<evidence type="ECO:0000256" key="12">
    <source>
        <dbReference type="ARBA" id="ARBA00023136"/>
    </source>
</evidence>
<dbReference type="SUPFAM" id="SSF57850">
    <property type="entry name" value="RING/U-box"/>
    <property type="match status" value="1"/>
</dbReference>
<feature type="transmembrane region" description="Helical" evidence="14">
    <location>
        <begin position="1071"/>
        <end position="1099"/>
    </location>
</feature>
<dbReference type="Pfam" id="PF12906">
    <property type="entry name" value="RINGv"/>
    <property type="match status" value="1"/>
</dbReference>
<feature type="region of interest" description="Disordered" evidence="13">
    <location>
        <begin position="240"/>
        <end position="303"/>
    </location>
</feature>
<keyword evidence="9" id="KW-0833">Ubl conjugation pathway</keyword>
<keyword evidence="8" id="KW-0863">Zinc-finger</keyword>
<feature type="transmembrane region" description="Helical" evidence="14">
    <location>
        <begin position="1163"/>
        <end position="1184"/>
    </location>
</feature>
<dbReference type="EMBL" id="MCGT01000005">
    <property type="protein sequence ID" value="ORX59731.1"/>
    <property type="molecule type" value="Genomic_DNA"/>
</dbReference>
<comment type="pathway">
    <text evidence="3">Protein modification; protein ubiquitination.</text>
</comment>
<feature type="transmembrane region" description="Helical" evidence="14">
    <location>
        <begin position="844"/>
        <end position="863"/>
    </location>
</feature>
<gene>
    <name evidence="16" type="ORF">DM01DRAFT_1301140</name>
</gene>
<dbReference type="Proteomes" id="UP000242146">
    <property type="component" value="Unassembled WGS sequence"/>
</dbReference>
<evidence type="ECO:0000256" key="10">
    <source>
        <dbReference type="ARBA" id="ARBA00022833"/>
    </source>
</evidence>
<dbReference type="Pfam" id="PF23113">
    <property type="entry name" value="MARCHF6_C"/>
    <property type="match status" value="1"/>
</dbReference>
<evidence type="ECO:0000256" key="1">
    <source>
        <dbReference type="ARBA" id="ARBA00000900"/>
    </source>
</evidence>
<keyword evidence="7" id="KW-0479">Metal-binding</keyword>
<evidence type="ECO:0000256" key="7">
    <source>
        <dbReference type="ARBA" id="ARBA00022723"/>
    </source>
</evidence>
<dbReference type="Gene3D" id="3.30.40.10">
    <property type="entry name" value="Zinc/RING finger domain, C3HC4 (zinc finger)"/>
    <property type="match status" value="1"/>
</dbReference>
<keyword evidence="5" id="KW-0808">Transferase</keyword>
<feature type="compositionally biased region" description="Basic and acidic residues" evidence="13">
    <location>
        <begin position="240"/>
        <end position="263"/>
    </location>
</feature>
<name>A0A1X2GSY7_9FUNG</name>
<feature type="transmembrane region" description="Helical" evidence="14">
    <location>
        <begin position="469"/>
        <end position="490"/>
    </location>
</feature>
<evidence type="ECO:0000256" key="8">
    <source>
        <dbReference type="ARBA" id="ARBA00022771"/>
    </source>
</evidence>
<feature type="transmembrane region" description="Helical" evidence="14">
    <location>
        <begin position="744"/>
        <end position="768"/>
    </location>
</feature>
<dbReference type="OrthoDB" id="264354at2759"/>
<proteinExistence type="predicted"/>
<feature type="compositionally biased region" description="Acidic residues" evidence="13">
    <location>
        <begin position="273"/>
        <end position="294"/>
    </location>
</feature>
<dbReference type="PANTHER" id="PTHR13145:SF0">
    <property type="entry name" value="E3 UBIQUITIN-PROTEIN LIGASE MARCHF6"/>
    <property type="match status" value="1"/>
</dbReference>
<dbReference type="InterPro" id="IPR013083">
    <property type="entry name" value="Znf_RING/FYVE/PHD"/>
</dbReference>
<dbReference type="PROSITE" id="PS51292">
    <property type="entry name" value="ZF_RING_CH"/>
    <property type="match status" value="1"/>
</dbReference>
<evidence type="ECO:0000256" key="5">
    <source>
        <dbReference type="ARBA" id="ARBA00022679"/>
    </source>
</evidence>
<evidence type="ECO:0000313" key="17">
    <source>
        <dbReference type="Proteomes" id="UP000242146"/>
    </source>
</evidence>
<feature type="region of interest" description="Disordered" evidence="13">
    <location>
        <begin position="351"/>
        <end position="370"/>
    </location>
</feature>
<evidence type="ECO:0000256" key="11">
    <source>
        <dbReference type="ARBA" id="ARBA00022989"/>
    </source>
</evidence>
<feature type="region of interest" description="Disordered" evidence="13">
    <location>
        <begin position="383"/>
        <end position="439"/>
    </location>
</feature>
<evidence type="ECO:0000256" key="13">
    <source>
        <dbReference type="SAM" id="MobiDB-lite"/>
    </source>
</evidence>
<feature type="transmembrane region" description="Helical" evidence="14">
    <location>
        <begin position="646"/>
        <end position="667"/>
    </location>
</feature>
<feature type="transmembrane region" description="Helical" evidence="14">
    <location>
        <begin position="688"/>
        <end position="712"/>
    </location>
</feature>
<dbReference type="FunFam" id="3.30.40.10:FF:000287">
    <property type="entry name" value="RING finger membrane protein"/>
    <property type="match status" value="1"/>
</dbReference>
<keyword evidence="11 14" id="KW-1133">Transmembrane helix</keyword>
<protein>
    <recommendedName>
        <fullName evidence="4">RING-type E3 ubiquitin transferase</fullName>
        <ecNumber evidence="4">2.3.2.27</ecNumber>
    </recommendedName>
</protein>
<evidence type="ECO:0000256" key="9">
    <source>
        <dbReference type="ARBA" id="ARBA00022786"/>
    </source>
</evidence>
<organism evidence="16 17">
    <name type="scientific">Hesseltinella vesiculosa</name>
    <dbReference type="NCBI Taxonomy" id="101127"/>
    <lineage>
        <taxon>Eukaryota</taxon>
        <taxon>Fungi</taxon>
        <taxon>Fungi incertae sedis</taxon>
        <taxon>Mucoromycota</taxon>
        <taxon>Mucoromycotina</taxon>
        <taxon>Mucoromycetes</taxon>
        <taxon>Mucorales</taxon>
        <taxon>Cunninghamellaceae</taxon>
        <taxon>Hesseltinella</taxon>
    </lineage>
</organism>
<evidence type="ECO:0000256" key="4">
    <source>
        <dbReference type="ARBA" id="ARBA00012483"/>
    </source>
</evidence>
<feature type="compositionally biased region" description="Acidic residues" evidence="13">
    <location>
        <begin position="419"/>
        <end position="434"/>
    </location>
</feature>
<dbReference type="STRING" id="101127.A0A1X2GSY7"/>
<keyword evidence="17" id="KW-1185">Reference proteome</keyword>
<feature type="transmembrane region" description="Helical" evidence="14">
    <location>
        <begin position="92"/>
        <end position="117"/>
    </location>
</feature>
<dbReference type="PANTHER" id="PTHR13145">
    <property type="entry name" value="SSM4 PROTEIN"/>
    <property type="match status" value="1"/>
</dbReference>
<feature type="transmembrane region" description="Helical" evidence="14">
    <location>
        <begin position="802"/>
        <end position="824"/>
    </location>
</feature>
<dbReference type="GO" id="GO:0036503">
    <property type="term" value="P:ERAD pathway"/>
    <property type="evidence" value="ECO:0007669"/>
    <property type="project" value="TreeGrafter"/>
</dbReference>
<evidence type="ECO:0000256" key="6">
    <source>
        <dbReference type="ARBA" id="ARBA00022692"/>
    </source>
</evidence>
<evidence type="ECO:0000256" key="14">
    <source>
        <dbReference type="SAM" id="Phobius"/>
    </source>
</evidence>
<sequence>MMDSDAICRVCRCEGTEQQPLYHPCKCSGSIRHVHQDCLLEWLSHSRKKYCELCEHEYTFTPVYRRDMPERIPFQLFVLQFFKKIAQAVYRLFRTFLVACLWLMVLPYFTVTVWRFYFWTGQVLSFRLGRLQQMANHSFLPPLYQRNFSDLQPPPSFFNRSFTEVQANLSNIPVTEIFGHTITMADIKLIVADCFQGQVITCVVVVVFVAIFHLREWIVQNIPDEVLADEPLAEDELPQPDHEQAQEELVHDSDNDSHQDHFYRHPQPHAWSDDSDLDGDWDPMDVDEDDDDEDTYSHGSITEVDDRFDRAISAPPSTFFIDRLHPEQPPARAMSAEPPNLHDYHRFAHLDPLDDRPLGESSSSIPGAPRLHHTELQPTIAAEDDLIPGTPTAPLADLPGRVEPDDAWQPQPPFFEPPVNDENEEEEDDDDGDNVNDANDANAANVEDMIDILDAVGLRGGLFRLVQNVLLIGFLISICLGATVWMPYLIGMTFIMADIFDIVRMPLALTRLITDPILDWLFNTCTDVLWPQLLLGLNVLSSQVKATVPLPWQEAASSILQSFAPFDAMTKTPPLSNSASTTASSLAQATWAASLPFVNKVLDMPLPEISIQNATDSFLYAVNQIEPSFKTLLASYQRLALGNSSFDHLVCILIGYLVVLFSSYFYVSHPWVRPLLGSRVQDTVHQQYLILKVGLFFVLELFLFPLACGFLLDFSVNPLLVSESQSAYWLKKEYLQVFPISSVFGHWFVGTAFMFLFALMVTSIRGLIRPGVMWFIRDPNDPTFNPVREIVQRPVMYQFRKLLISTIMYGSVLLFGIGGVVQAVRFLAHDLLPLQWHLANPLSVLPFDAILIQMAVPAIYRYLDPRPVVRTCTYRWIRFLSRRLRLTYFMFGERELDEEGSITYDSAFQHLRHALFGSREDDEDELFEYWQPAIERPRTPPTRTDPIRLPSAHGIFEWDGQFVLAPSHDTVPFQPSRRMLVALDPNDLTIIDPVERSRGHPASRRLPDGSVQSNTVIVYLPPNFRLRVYALVLSLWLSCSVLLCFSIVAPLSLGRFLFTQVLGVTRPMHDMYPFLAGGSIVLLVGTFIVRVAVAIDDIWSSHAASRYRRMVEHVHDLSILAFKWTAVVTTFVGVLPVLLGLIIELYLDLPFKSLGNELPRLELFGIWIRGLACTIILHCLLQLAPPNPLQANLQRTFRHGVSRLDVRLLFTKVMGPLCSICLIAILLPLAVALFNAQFLANDLATKIKLLQLMYPISLLGLVGYYLGLLGSRASRRWVETIRDDHYLVGRMLHNMDH</sequence>
<dbReference type="EC" id="2.3.2.27" evidence="4"/>
<comment type="catalytic activity">
    <reaction evidence="1">
        <text>S-ubiquitinyl-[E2 ubiquitin-conjugating enzyme]-L-cysteine + [acceptor protein]-L-lysine = [E2 ubiquitin-conjugating enzyme]-L-cysteine + N(6)-ubiquitinyl-[acceptor protein]-L-lysine.</text>
        <dbReference type="EC" id="2.3.2.27"/>
    </reaction>
</comment>
<evidence type="ECO:0000259" key="15">
    <source>
        <dbReference type="PROSITE" id="PS51292"/>
    </source>
</evidence>
<dbReference type="GO" id="GO:0008270">
    <property type="term" value="F:zinc ion binding"/>
    <property type="evidence" value="ECO:0007669"/>
    <property type="project" value="UniProtKB-KW"/>
</dbReference>
<reference evidence="16 17" key="1">
    <citation type="submission" date="2016-07" db="EMBL/GenBank/DDBJ databases">
        <title>Pervasive Adenine N6-methylation of Active Genes in Fungi.</title>
        <authorList>
            <consortium name="DOE Joint Genome Institute"/>
            <person name="Mondo S.J."/>
            <person name="Dannebaum R.O."/>
            <person name="Kuo R.C."/>
            <person name="Labutti K."/>
            <person name="Haridas S."/>
            <person name="Kuo A."/>
            <person name="Salamov A."/>
            <person name="Ahrendt S.R."/>
            <person name="Lipzen A."/>
            <person name="Sullivan W."/>
            <person name="Andreopoulos W.B."/>
            <person name="Clum A."/>
            <person name="Lindquist E."/>
            <person name="Daum C."/>
            <person name="Ramamoorthy G.K."/>
            <person name="Gryganskyi A."/>
            <person name="Culley D."/>
            <person name="Magnuson J.K."/>
            <person name="James T.Y."/>
            <person name="O'Malley M.A."/>
            <person name="Stajich J.E."/>
            <person name="Spatafora J.W."/>
            <person name="Visel A."/>
            <person name="Grigoriev I.V."/>
        </authorList>
    </citation>
    <scope>NUCLEOTIDE SEQUENCE [LARGE SCALE GENOMIC DNA]</scope>
    <source>
        <strain evidence="16 17">NRRL 3301</strain>
    </source>
</reference>